<evidence type="ECO:0000313" key="2">
    <source>
        <dbReference type="Proteomes" id="UP000238479"/>
    </source>
</evidence>
<protein>
    <submittedName>
        <fullName evidence="1">Uncharacterized protein</fullName>
    </submittedName>
</protein>
<dbReference type="Gramene" id="PRQ45900">
    <property type="protein sequence ID" value="PRQ45900"/>
    <property type="gene ID" value="RchiOBHm_Chr3g0496691"/>
</dbReference>
<sequence>MYNTLSLRKTFMGGFLEHCVLPIQSLQLVNSRRLLPHLQPCSCSCFNGINHGHQCIYLWNHSQPVVTHWHSYTLQAI</sequence>
<proteinExistence type="predicted"/>
<evidence type="ECO:0000313" key="1">
    <source>
        <dbReference type="EMBL" id="PRQ45900.1"/>
    </source>
</evidence>
<reference evidence="1 2" key="1">
    <citation type="journal article" date="2018" name="Nat. Genet.">
        <title>The Rosa genome provides new insights in the design of modern roses.</title>
        <authorList>
            <person name="Bendahmane M."/>
        </authorList>
    </citation>
    <scope>NUCLEOTIDE SEQUENCE [LARGE SCALE GENOMIC DNA]</scope>
    <source>
        <strain evidence="2">cv. Old Blush</strain>
    </source>
</reference>
<comment type="caution">
    <text evidence="1">The sequence shown here is derived from an EMBL/GenBank/DDBJ whole genome shotgun (WGS) entry which is preliminary data.</text>
</comment>
<dbReference type="EMBL" id="PDCK01000041">
    <property type="protein sequence ID" value="PRQ45900.1"/>
    <property type="molecule type" value="Genomic_DNA"/>
</dbReference>
<dbReference type="Proteomes" id="UP000238479">
    <property type="component" value="Chromosome 3"/>
</dbReference>
<dbReference type="AlphaFoldDB" id="A0A2P6RHJ0"/>
<accession>A0A2P6RHJ0</accession>
<gene>
    <name evidence="1" type="ORF">RchiOBHm_Chr3g0496691</name>
</gene>
<organism evidence="1 2">
    <name type="scientific">Rosa chinensis</name>
    <name type="common">China rose</name>
    <dbReference type="NCBI Taxonomy" id="74649"/>
    <lineage>
        <taxon>Eukaryota</taxon>
        <taxon>Viridiplantae</taxon>
        <taxon>Streptophyta</taxon>
        <taxon>Embryophyta</taxon>
        <taxon>Tracheophyta</taxon>
        <taxon>Spermatophyta</taxon>
        <taxon>Magnoliopsida</taxon>
        <taxon>eudicotyledons</taxon>
        <taxon>Gunneridae</taxon>
        <taxon>Pentapetalae</taxon>
        <taxon>rosids</taxon>
        <taxon>fabids</taxon>
        <taxon>Rosales</taxon>
        <taxon>Rosaceae</taxon>
        <taxon>Rosoideae</taxon>
        <taxon>Rosoideae incertae sedis</taxon>
        <taxon>Rosa</taxon>
    </lineage>
</organism>
<keyword evidence="2" id="KW-1185">Reference proteome</keyword>
<name>A0A2P6RHJ0_ROSCH</name>